<dbReference type="Proteomes" id="UP000319383">
    <property type="component" value="Chromosome"/>
</dbReference>
<evidence type="ECO:0000256" key="1">
    <source>
        <dbReference type="SAM" id="MobiDB-lite"/>
    </source>
</evidence>
<keyword evidence="2" id="KW-0812">Transmembrane</keyword>
<name>A0A517ZIC6_9PLAN</name>
<sequence length="141" mass="15437">MKTTPTLSMLIFVGLLVIAAFYVFQFRNTSHLPSIVNQPSPDEPFVWPANTTLEATEEIIVILPGDIVADNETIGSVIQTSSPDTRIAFDPPDGSPAFRSISLWLMPGVRLKLTKTANVRFQTPDGQSGTGESYMKVVRDP</sequence>
<dbReference type="EMBL" id="CP036276">
    <property type="protein sequence ID" value="QDU42233.1"/>
    <property type="molecule type" value="Genomic_DNA"/>
</dbReference>
<dbReference type="AlphaFoldDB" id="A0A517ZIC6"/>
<proteinExistence type="predicted"/>
<keyword evidence="2" id="KW-0472">Membrane</keyword>
<reference evidence="3 4" key="1">
    <citation type="submission" date="2019-02" db="EMBL/GenBank/DDBJ databases">
        <title>Deep-cultivation of Planctomycetes and their phenomic and genomic characterization uncovers novel biology.</title>
        <authorList>
            <person name="Wiegand S."/>
            <person name="Jogler M."/>
            <person name="Boedeker C."/>
            <person name="Pinto D."/>
            <person name="Vollmers J."/>
            <person name="Rivas-Marin E."/>
            <person name="Kohn T."/>
            <person name="Peeters S.H."/>
            <person name="Heuer A."/>
            <person name="Rast P."/>
            <person name="Oberbeckmann S."/>
            <person name="Bunk B."/>
            <person name="Jeske O."/>
            <person name="Meyerdierks A."/>
            <person name="Storesund J.E."/>
            <person name="Kallscheuer N."/>
            <person name="Luecker S."/>
            <person name="Lage O.M."/>
            <person name="Pohl T."/>
            <person name="Merkel B.J."/>
            <person name="Hornburger P."/>
            <person name="Mueller R.-W."/>
            <person name="Bruemmer F."/>
            <person name="Labrenz M."/>
            <person name="Spormann A.M."/>
            <person name="Op den Camp H."/>
            <person name="Overmann J."/>
            <person name="Amann R."/>
            <person name="Jetten M.S.M."/>
            <person name="Mascher T."/>
            <person name="Medema M.H."/>
            <person name="Devos D.P."/>
            <person name="Kaster A.-K."/>
            <person name="Ovreas L."/>
            <person name="Rohde M."/>
            <person name="Galperin M.Y."/>
            <person name="Jogler C."/>
        </authorList>
    </citation>
    <scope>NUCLEOTIDE SEQUENCE [LARGE SCALE GENOMIC DNA]</scope>
    <source>
        <strain evidence="3 4">Mal52</strain>
    </source>
</reference>
<dbReference type="KEGG" id="sdyn:Mal52_06880"/>
<accession>A0A517ZIC6</accession>
<gene>
    <name evidence="3" type="ORF">Mal52_06880</name>
</gene>
<feature type="transmembrane region" description="Helical" evidence="2">
    <location>
        <begin position="6"/>
        <end position="24"/>
    </location>
</feature>
<dbReference type="RefSeq" id="WP_145374307.1">
    <property type="nucleotide sequence ID" value="NZ_CAXBED010000005.1"/>
</dbReference>
<protein>
    <submittedName>
        <fullName evidence="3">Uncharacterized protein</fullName>
    </submittedName>
</protein>
<keyword evidence="4" id="KW-1185">Reference proteome</keyword>
<evidence type="ECO:0000256" key="2">
    <source>
        <dbReference type="SAM" id="Phobius"/>
    </source>
</evidence>
<evidence type="ECO:0000313" key="4">
    <source>
        <dbReference type="Proteomes" id="UP000319383"/>
    </source>
</evidence>
<feature type="region of interest" description="Disordered" evidence="1">
    <location>
        <begin position="122"/>
        <end position="141"/>
    </location>
</feature>
<evidence type="ECO:0000313" key="3">
    <source>
        <dbReference type="EMBL" id="QDU42233.1"/>
    </source>
</evidence>
<organism evidence="3 4">
    <name type="scientific">Symmachiella dynata</name>
    <dbReference type="NCBI Taxonomy" id="2527995"/>
    <lineage>
        <taxon>Bacteria</taxon>
        <taxon>Pseudomonadati</taxon>
        <taxon>Planctomycetota</taxon>
        <taxon>Planctomycetia</taxon>
        <taxon>Planctomycetales</taxon>
        <taxon>Planctomycetaceae</taxon>
        <taxon>Symmachiella</taxon>
    </lineage>
</organism>
<feature type="compositionally biased region" description="Polar residues" evidence="1">
    <location>
        <begin position="122"/>
        <end position="131"/>
    </location>
</feature>
<keyword evidence="2" id="KW-1133">Transmembrane helix</keyword>